<feature type="transmembrane region" description="Helical" evidence="7">
    <location>
        <begin position="101"/>
        <end position="122"/>
    </location>
</feature>
<keyword evidence="4 7" id="KW-0812">Transmembrane</keyword>
<gene>
    <name evidence="9" type="ORF">C7378_2292</name>
</gene>
<feature type="transmembrane region" description="Helical" evidence="7">
    <location>
        <begin position="48"/>
        <end position="68"/>
    </location>
</feature>
<dbReference type="GO" id="GO:0022857">
    <property type="term" value="F:transmembrane transporter activity"/>
    <property type="evidence" value="ECO:0007669"/>
    <property type="project" value="InterPro"/>
</dbReference>
<evidence type="ECO:0000256" key="6">
    <source>
        <dbReference type="ARBA" id="ARBA00023136"/>
    </source>
</evidence>
<reference evidence="9 10" key="1">
    <citation type="submission" date="2019-03" db="EMBL/GenBank/DDBJ databases">
        <title>Genomic Encyclopedia of Type Strains, Phase IV (KMG-IV): sequencing the most valuable type-strain genomes for metagenomic binning, comparative biology and taxonomic classification.</title>
        <authorList>
            <person name="Goeker M."/>
        </authorList>
    </citation>
    <scope>NUCLEOTIDE SEQUENCE [LARGE SCALE GENOMIC DNA]</scope>
    <source>
        <strain evidence="9 10">DSM 103428</strain>
    </source>
</reference>
<sequence length="475" mass="51262">MKNSRSPLYVTTLIAGAFFMENLDGTIIATALPQMARSFHVGAVRLNIGMTAYLLTLAVLIPISGWVADRFGARSVFASAIGVFTVSSLLCGLSHTLTQFTLMRILQGLGGAMMVPVGRLVVLRNTPKDRLTQAIAYITWPGLTALVLGPPLGGFITTYASWHWIFFINLPIGLIALYLALLWIENTRTGETHPFDWGTFLLAGFASSGTVYAMEKLGGEGRHWQFPAAILVLSVISGFLAIVVARRRPATSLIDFESLKLKSYSLSVYGASAFRTAVTVLPFLLPLMFQLSFRLNAFQSGLYLLALFAGDLSMKAFVIQVLRRFGFRRILLVNGVITSGSMILCGLLSPSTSAVLIVGILFFHGACRSLQFTCMTTLAYTEIPPSRMSRANGFLSAIMQLSMGMGVAVGAITIRLIAHANGHSAVTPQLRDFHLAIFCMAVLALGPVFDSLGLRPDAGATTSGHLQPEMEVNPA</sequence>
<dbReference type="Proteomes" id="UP000295210">
    <property type="component" value="Unassembled WGS sequence"/>
</dbReference>
<dbReference type="PANTHER" id="PTHR42718">
    <property type="entry name" value="MAJOR FACILITATOR SUPERFAMILY MULTIDRUG TRANSPORTER MFSC"/>
    <property type="match status" value="1"/>
</dbReference>
<evidence type="ECO:0000259" key="8">
    <source>
        <dbReference type="PROSITE" id="PS50850"/>
    </source>
</evidence>
<evidence type="ECO:0000256" key="5">
    <source>
        <dbReference type="ARBA" id="ARBA00022989"/>
    </source>
</evidence>
<keyword evidence="5 7" id="KW-1133">Transmembrane helix</keyword>
<dbReference type="SUPFAM" id="SSF103473">
    <property type="entry name" value="MFS general substrate transporter"/>
    <property type="match status" value="1"/>
</dbReference>
<feature type="transmembrane region" description="Helical" evidence="7">
    <location>
        <begin position="134"/>
        <end position="156"/>
    </location>
</feature>
<evidence type="ECO:0000256" key="4">
    <source>
        <dbReference type="ARBA" id="ARBA00022692"/>
    </source>
</evidence>
<feature type="domain" description="Major facilitator superfamily (MFS) profile" evidence="8">
    <location>
        <begin position="10"/>
        <end position="459"/>
    </location>
</feature>
<protein>
    <submittedName>
        <fullName evidence="9">EmrB/QacA subfamily drug resistance transporter</fullName>
    </submittedName>
</protein>
<evidence type="ECO:0000256" key="2">
    <source>
        <dbReference type="ARBA" id="ARBA00022448"/>
    </source>
</evidence>
<name>A0A4R1L6P2_9BACT</name>
<keyword evidence="2" id="KW-0813">Transport</keyword>
<keyword evidence="3" id="KW-1003">Cell membrane</keyword>
<feature type="transmembrane region" description="Helical" evidence="7">
    <location>
        <begin position="195"/>
        <end position="214"/>
    </location>
</feature>
<dbReference type="PROSITE" id="PS50850">
    <property type="entry name" value="MFS"/>
    <property type="match status" value="1"/>
</dbReference>
<evidence type="ECO:0000256" key="3">
    <source>
        <dbReference type="ARBA" id="ARBA00022475"/>
    </source>
</evidence>
<feature type="transmembrane region" description="Helical" evidence="7">
    <location>
        <begin position="301"/>
        <end position="318"/>
    </location>
</feature>
<dbReference type="InterPro" id="IPR036259">
    <property type="entry name" value="MFS_trans_sf"/>
</dbReference>
<dbReference type="EMBL" id="SMGK01000003">
    <property type="protein sequence ID" value="TCK72703.1"/>
    <property type="molecule type" value="Genomic_DNA"/>
</dbReference>
<proteinExistence type="predicted"/>
<comment type="caution">
    <text evidence="9">The sequence shown here is derived from an EMBL/GenBank/DDBJ whole genome shotgun (WGS) entry which is preliminary data.</text>
</comment>
<keyword evidence="6 7" id="KW-0472">Membrane</keyword>
<evidence type="ECO:0000313" key="9">
    <source>
        <dbReference type="EMBL" id="TCK72703.1"/>
    </source>
</evidence>
<dbReference type="RefSeq" id="WP_131996426.1">
    <property type="nucleotide sequence ID" value="NZ_SMGK01000003.1"/>
</dbReference>
<dbReference type="Gene3D" id="1.20.1250.20">
    <property type="entry name" value="MFS general substrate transporter like domains"/>
    <property type="match status" value="1"/>
</dbReference>
<accession>A0A4R1L6P2</accession>
<evidence type="ECO:0000256" key="1">
    <source>
        <dbReference type="ARBA" id="ARBA00004651"/>
    </source>
</evidence>
<evidence type="ECO:0000256" key="7">
    <source>
        <dbReference type="SAM" id="Phobius"/>
    </source>
</evidence>
<dbReference type="AlphaFoldDB" id="A0A4R1L6P2"/>
<feature type="transmembrane region" description="Helical" evidence="7">
    <location>
        <begin position="162"/>
        <end position="183"/>
    </location>
</feature>
<feature type="transmembrane region" description="Helical" evidence="7">
    <location>
        <begin position="226"/>
        <end position="245"/>
    </location>
</feature>
<dbReference type="Pfam" id="PF07690">
    <property type="entry name" value="MFS_1"/>
    <property type="match status" value="1"/>
</dbReference>
<feature type="transmembrane region" description="Helical" evidence="7">
    <location>
        <begin position="75"/>
        <end position="95"/>
    </location>
</feature>
<dbReference type="Gene3D" id="1.20.1720.10">
    <property type="entry name" value="Multidrug resistance protein D"/>
    <property type="match status" value="1"/>
</dbReference>
<feature type="transmembrane region" description="Helical" evidence="7">
    <location>
        <begin position="393"/>
        <end position="418"/>
    </location>
</feature>
<dbReference type="GO" id="GO:0005886">
    <property type="term" value="C:plasma membrane"/>
    <property type="evidence" value="ECO:0007669"/>
    <property type="project" value="UniProtKB-SubCell"/>
</dbReference>
<organism evidence="9 10">
    <name type="scientific">Acidipila rosea</name>
    <dbReference type="NCBI Taxonomy" id="768535"/>
    <lineage>
        <taxon>Bacteria</taxon>
        <taxon>Pseudomonadati</taxon>
        <taxon>Acidobacteriota</taxon>
        <taxon>Terriglobia</taxon>
        <taxon>Terriglobales</taxon>
        <taxon>Acidobacteriaceae</taxon>
        <taxon>Acidipila</taxon>
    </lineage>
</organism>
<evidence type="ECO:0000313" key="10">
    <source>
        <dbReference type="Proteomes" id="UP000295210"/>
    </source>
</evidence>
<keyword evidence="10" id="KW-1185">Reference proteome</keyword>
<dbReference type="InterPro" id="IPR011701">
    <property type="entry name" value="MFS"/>
</dbReference>
<dbReference type="OrthoDB" id="9812221at2"/>
<dbReference type="PANTHER" id="PTHR42718:SF46">
    <property type="entry name" value="BLR6921 PROTEIN"/>
    <property type="match status" value="1"/>
</dbReference>
<comment type="subcellular location">
    <subcellularLocation>
        <location evidence="1">Cell membrane</location>
        <topology evidence="1">Multi-pass membrane protein</topology>
    </subcellularLocation>
</comment>
<feature type="transmembrane region" description="Helical" evidence="7">
    <location>
        <begin position="433"/>
        <end position="454"/>
    </location>
</feature>
<feature type="transmembrane region" description="Helical" evidence="7">
    <location>
        <begin position="266"/>
        <end position="289"/>
    </location>
</feature>
<dbReference type="InterPro" id="IPR020846">
    <property type="entry name" value="MFS_dom"/>
</dbReference>